<evidence type="ECO:0000256" key="1">
    <source>
        <dbReference type="SAM" id="SignalP"/>
    </source>
</evidence>
<organism evidence="2 3">
    <name type="scientific">Peribacillus simplex</name>
    <dbReference type="NCBI Taxonomy" id="1478"/>
    <lineage>
        <taxon>Bacteria</taxon>
        <taxon>Bacillati</taxon>
        <taxon>Bacillota</taxon>
        <taxon>Bacilli</taxon>
        <taxon>Bacillales</taxon>
        <taxon>Bacillaceae</taxon>
        <taxon>Peribacillus</taxon>
    </lineage>
</organism>
<evidence type="ECO:0000313" key="2">
    <source>
        <dbReference type="EMBL" id="TKH11768.1"/>
    </source>
</evidence>
<comment type="caution">
    <text evidence="2">The sequence shown here is derived from an EMBL/GenBank/DDBJ whole genome shotgun (WGS) entry which is preliminary data.</text>
</comment>
<dbReference type="RefSeq" id="WP_137019539.1">
    <property type="nucleotide sequence ID" value="NZ_SZNS01000056.1"/>
</dbReference>
<dbReference type="OrthoDB" id="2617475at2"/>
<protein>
    <submittedName>
        <fullName evidence="2">Uncharacterized protein</fullName>
    </submittedName>
</protein>
<gene>
    <name evidence="2" type="ORF">FC678_11430</name>
</gene>
<evidence type="ECO:0000313" key="3">
    <source>
        <dbReference type="Proteomes" id="UP000309170"/>
    </source>
</evidence>
<dbReference type="EMBL" id="SZNT01000143">
    <property type="protein sequence ID" value="TKH11768.1"/>
    <property type="molecule type" value="Genomic_DNA"/>
</dbReference>
<dbReference type="Proteomes" id="UP000309170">
    <property type="component" value="Unassembled WGS sequence"/>
</dbReference>
<dbReference type="AlphaFoldDB" id="A0A9X8ZHZ5"/>
<accession>A0A9X8ZHZ5</accession>
<sequence>MKKHFSAILATILMFSTIAPTFSFAVGNKTTVNIEQDVNMTNEYSTNTADSMFNNSYEFATEEPSSGEVGIQPAGFKGWAIQIGIDALKVAVKQGGSILSYALKFLDKDAAKYVKSNSSKMTKALDKLDNWIDEAEGVTQSTIKSRLNTYLKNAGVPSKYSLQIADAFARAITWFIM</sequence>
<keyword evidence="1" id="KW-0732">Signal</keyword>
<proteinExistence type="predicted"/>
<reference evidence="2 3" key="1">
    <citation type="journal article" date="2019" name="Environ. Microbiol.">
        <title>An active ?-lactamase is a part of an orchestrated cell wall stress resistance network of Bacillus subtilis and related rhizosphere species.</title>
        <authorList>
            <person name="Bucher T."/>
            <person name="Keren-Paz A."/>
            <person name="Hausser J."/>
            <person name="Olender T."/>
            <person name="Cytryn E."/>
            <person name="Kolodkin-Gal I."/>
        </authorList>
    </citation>
    <scope>NUCLEOTIDE SEQUENCE [LARGE SCALE GENOMIC DNA]</scope>
    <source>
        <strain evidence="2 3">I4</strain>
    </source>
</reference>
<name>A0A9X8ZHZ5_9BACI</name>
<feature type="signal peptide" evidence="1">
    <location>
        <begin position="1"/>
        <end position="25"/>
    </location>
</feature>
<feature type="chain" id="PRO_5040772101" evidence="1">
    <location>
        <begin position="26"/>
        <end position="177"/>
    </location>
</feature>